<name>A0A4C1W731_EUMVA</name>
<organism evidence="1 2">
    <name type="scientific">Eumeta variegata</name>
    <name type="common">Bagworm moth</name>
    <name type="synonym">Eumeta japonica</name>
    <dbReference type="NCBI Taxonomy" id="151549"/>
    <lineage>
        <taxon>Eukaryota</taxon>
        <taxon>Metazoa</taxon>
        <taxon>Ecdysozoa</taxon>
        <taxon>Arthropoda</taxon>
        <taxon>Hexapoda</taxon>
        <taxon>Insecta</taxon>
        <taxon>Pterygota</taxon>
        <taxon>Neoptera</taxon>
        <taxon>Endopterygota</taxon>
        <taxon>Lepidoptera</taxon>
        <taxon>Glossata</taxon>
        <taxon>Ditrysia</taxon>
        <taxon>Tineoidea</taxon>
        <taxon>Psychidae</taxon>
        <taxon>Oiketicinae</taxon>
        <taxon>Eumeta</taxon>
    </lineage>
</organism>
<dbReference type="EMBL" id="BGZK01000497">
    <property type="protein sequence ID" value="GBP47168.1"/>
    <property type="molecule type" value="Genomic_DNA"/>
</dbReference>
<reference evidence="1 2" key="1">
    <citation type="journal article" date="2019" name="Commun. Biol.">
        <title>The bagworm genome reveals a unique fibroin gene that provides high tensile strength.</title>
        <authorList>
            <person name="Kono N."/>
            <person name="Nakamura H."/>
            <person name="Ohtoshi R."/>
            <person name="Tomita M."/>
            <person name="Numata K."/>
            <person name="Arakawa K."/>
        </authorList>
    </citation>
    <scope>NUCLEOTIDE SEQUENCE [LARGE SCALE GENOMIC DNA]</scope>
</reference>
<sequence length="109" mass="12174">MDRIKAGLRSSRMKEIDVESRAGSSIENATNVDIDRVPHKAGVFEHCRCNWRLVSFAGNKKKYLSSVAKDLVASTRRPRTARRCPGRFGNTDDLPSAWLSSPSSFVFDS</sequence>
<comment type="caution">
    <text evidence="1">The sequence shown here is derived from an EMBL/GenBank/DDBJ whole genome shotgun (WGS) entry which is preliminary data.</text>
</comment>
<evidence type="ECO:0000313" key="2">
    <source>
        <dbReference type="Proteomes" id="UP000299102"/>
    </source>
</evidence>
<evidence type="ECO:0000313" key="1">
    <source>
        <dbReference type="EMBL" id="GBP47168.1"/>
    </source>
</evidence>
<dbReference type="AlphaFoldDB" id="A0A4C1W731"/>
<accession>A0A4C1W731</accession>
<protein>
    <submittedName>
        <fullName evidence="1">Uncharacterized protein</fullName>
    </submittedName>
</protein>
<keyword evidence="2" id="KW-1185">Reference proteome</keyword>
<gene>
    <name evidence="1" type="ORF">EVAR_38279_1</name>
</gene>
<dbReference type="Proteomes" id="UP000299102">
    <property type="component" value="Unassembled WGS sequence"/>
</dbReference>
<proteinExistence type="predicted"/>